<protein>
    <submittedName>
        <fullName evidence="2">Uncharacterized protein</fullName>
    </submittedName>
</protein>
<dbReference type="EMBL" id="OX458932">
    <property type="protein sequence ID" value="CAI9084451.1"/>
    <property type="molecule type" value="Genomic_DNA"/>
</dbReference>
<proteinExistence type="predicted"/>
<feature type="region of interest" description="Disordered" evidence="1">
    <location>
        <begin position="1"/>
        <end position="46"/>
    </location>
</feature>
<accession>A0ABM9I9Z7</accession>
<evidence type="ECO:0000313" key="3">
    <source>
        <dbReference type="Proteomes" id="UP001161497"/>
    </source>
</evidence>
<reference evidence="2" key="1">
    <citation type="submission" date="2023-03" db="EMBL/GenBank/DDBJ databases">
        <authorList>
            <person name="Cremers G."/>
            <person name="Picone N."/>
        </authorList>
    </citation>
    <scope>NUCLEOTIDE SEQUENCE</scope>
    <source>
        <strain evidence="2">Sample_alias</strain>
    </source>
</reference>
<dbReference type="Proteomes" id="UP001161497">
    <property type="component" value="Chromosome"/>
</dbReference>
<organism evidence="2 3">
    <name type="scientific">Candidatus Methylacidiphilum fumarolicum</name>
    <dbReference type="NCBI Taxonomy" id="591154"/>
    <lineage>
        <taxon>Bacteria</taxon>
        <taxon>Pseudomonadati</taxon>
        <taxon>Verrucomicrobiota</taxon>
        <taxon>Methylacidiphilae</taxon>
        <taxon>Methylacidiphilales</taxon>
        <taxon>Methylacidiphilaceae</taxon>
        <taxon>Methylacidiphilum (ex Ratnadevi et al. 2023)</taxon>
    </lineage>
</organism>
<keyword evidence="3" id="KW-1185">Reference proteome</keyword>
<feature type="compositionally biased region" description="Basic and acidic residues" evidence="1">
    <location>
        <begin position="10"/>
        <end position="19"/>
    </location>
</feature>
<evidence type="ECO:0000313" key="2">
    <source>
        <dbReference type="EMBL" id="CAI9084451.1"/>
    </source>
</evidence>
<gene>
    <name evidence="2" type="ORF">MFUM_0040</name>
</gene>
<name>A0ABM9I9Z7_9BACT</name>
<sequence>MHSQPIFAEEVWHADRSERQQAVAKDGESDEQVPTHESPALVKRGI</sequence>
<evidence type="ECO:0000256" key="1">
    <source>
        <dbReference type="SAM" id="MobiDB-lite"/>
    </source>
</evidence>